<evidence type="ECO:0000313" key="2">
    <source>
        <dbReference type="Proteomes" id="UP001595976"/>
    </source>
</evidence>
<gene>
    <name evidence="1" type="ORF">ACFPK2_04920</name>
</gene>
<reference evidence="2" key="1">
    <citation type="journal article" date="2019" name="Int. J. Syst. Evol. Microbiol.">
        <title>The Global Catalogue of Microorganisms (GCM) 10K type strain sequencing project: providing services to taxonomists for standard genome sequencing and annotation.</title>
        <authorList>
            <consortium name="The Broad Institute Genomics Platform"/>
            <consortium name="The Broad Institute Genome Sequencing Center for Infectious Disease"/>
            <person name="Wu L."/>
            <person name="Ma J."/>
        </authorList>
    </citation>
    <scope>NUCLEOTIDE SEQUENCE [LARGE SCALE GENOMIC DNA]</scope>
    <source>
        <strain evidence="2">CGMCC 1.15643</strain>
    </source>
</reference>
<dbReference type="EMBL" id="JBHSLI010000001">
    <property type="protein sequence ID" value="MFC5292331.1"/>
    <property type="molecule type" value="Genomic_DNA"/>
</dbReference>
<sequence>MAGGRHRAAARRVSLADERGAIRQFEENRGAAEPGDGEIDEHAVLVSTEEFAQPAAPWFNFGSRAVSRLSDFGSAAVQNGFQVACGENFR</sequence>
<organism evidence="1 2">
    <name type="scientific">Bosea minatitlanensis</name>
    <dbReference type="NCBI Taxonomy" id="128782"/>
    <lineage>
        <taxon>Bacteria</taxon>
        <taxon>Pseudomonadati</taxon>
        <taxon>Pseudomonadota</taxon>
        <taxon>Alphaproteobacteria</taxon>
        <taxon>Hyphomicrobiales</taxon>
        <taxon>Boseaceae</taxon>
        <taxon>Bosea</taxon>
    </lineage>
</organism>
<keyword evidence="2" id="KW-1185">Reference proteome</keyword>
<proteinExistence type="predicted"/>
<dbReference type="Proteomes" id="UP001595976">
    <property type="component" value="Unassembled WGS sequence"/>
</dbReference>
<evidence type="ECO:0000313" key="1">
    <source>
        <dbReference type="EMBL" id="MFC5292331.1"/>
    </source>
</evidence>
<name>A0ABW0F047_9HYPH</name>
<accession>A0ABW0F047</accession>
<dbReference type="RefSeq" id="WP_158444920.1">
    <property type="nucleotide sequence ID" value="NZ_JAOAOS010000001.1"/>
</dbReference>
<comment type="caution">
    <text evidence="1">The sequence shown here is derived from an EMBL/GenBank/DDBJ whole genome shotgun (WGS) entry which is preliminary data.</text>
</comment>
<protein>
    <submittedName>
        <fullName evidence="1">Uncharacterized protein</fullName>
    </submittedName>
</protein>